<gene>
    <name evidence="2" type="ORF">ACFQBQ_11665</name>
</gene>
<evidence type="ECO:0000313" key="3">
    <source>
        <dbReference type="Proteomes" id="UP001596391"/>
    </source>
</evidence>
<proteinExistence type="predicted"/>
<organism evidence="2 3">
    <name type="scientific">Granulicella cerasi</name>
    <dbReference type="NCBI Taxonomy" id="741063"/>
    <lineage>
        <taxon>Bacteria</taxon>
        <taxon>Pseudomonadati</taxon>
        <taxon>Acidobacteriota</taxon>
        <taxon>Terriglobia</taxon>
        <taxon>Terriglobales</taxon>
        <taxon>Acidobacteriaceae</taxon>
        <taxon>Granulicella</taxon>
    </lineage>
</organism>
<keyword evidence="3" id="KW-1185">Reference proteome</keyword>
<keyword evidence="1" id="KW-0812">Transmembrane</keyword>
<sequence>MFYAKDVEPLRQDDFEARLVAALEQQPTVEVSPAFAAKVAVALPAAPPRRRVVHAGRVAAMASVAVLLMVVLWLAPHSVPDLRNIAFCVEMAAIAAMAMIALWLSRSWSRA</sequence>
<protein>
    <submittedName>
        <fullName evidence="2">Uncharacterized protein</fullName>
    </submittedName>
</protein>
<feature type="transmembrane region" description="Helical" evidence="1">
    <location>
        <begin position="82"/>
        <end position="104"/>
    </location>
</feature>
<keyword evidence="1" id="KW-0472">Membrane</keyword>
<keyword evidence="1" id="KW-1133">Transmembrane helix</keyword>
<reference evidence="3" key="1">
    <citation type="journal article" date="2019" name="Int. J. Syst. Evol. Microbiol.">
        <title>The Global Catalogue of Microorganisms (GCM) 10K type strain sequencing project: providing services to taxonomists for standard genome sequencing and annotation.</title>
        <authorList>
            <consortium name="The Broad Institute Genomics Platform"/>
            <consortium name="The Broad Institute Genome Sequencing Center for Infectious Disease"/>
            <person name="Wu L."/>
            <person name="Ma J."/>
        </authorList>
    </citation>
    <scope>NUCLEOTIDE SEQUENCE [LARGE SCALE GENOMIC DNA]</scope>
    <source>
        <strain evidence="3">CGMCC 1.16026</strain>
    </source>
</reference>
<evidence type="ECO:0000313" key="2">
    <source>
        <dbReference type="EMBL" id="MFC6646228.1"/>
    </source>
</evidence>
<dbReference type="RefSeq" id="WP_263369920.1">
    <property type="nucleotide sequence ID" value="NZ_JAGSYD010000001.1"/>
</dbReference>
<dbReference type="Proteomes" id="UP001596391">
    <property type="component" value="Unassembled WGS sequence"/>
</dbReference>
<feature type="transmembrane region" description="Helical" evidence="1">
    <location>
        <begin position="58"/>
        <end position="76"/>
    </location>
</feature>
<dbReference type="EMBL" id="JBHSWI010000001">
    <property type="protein sequence ID" value="MFC6646228.1"/>
    <property type="molecule type" value="Genomic_DNA"/>
</dbReference>
<name>A0ABW1ZBK5_9BACT</name>
<comment type="caution">
    <text evidence="2">The sequence shown here is derived from an EMBL/GenBank/DDBJ whole genome shotgun (WGS) entry which is preliminary data.</text>
</comment>
<evidence type="ECO:0000256" key="1">
    <source>
        <dbReference type="SAM" id="Phobius"/>
    </source>
</evidence>
<accession>A0ABW1ZBK5</accession>